<feature type="compositionally biased region" description="Basic residues" evidence="1">
    <location>
        <begin position="51"/>
        <end position="61"/>
    </location>
</feature>
<feature type="region of interest" description="Disordered" evidence="1">
    <location>
        <begin position="237"/>
        <end position="262"/>
    </location>
</feature>
<feature type="compositionally biased region" description="Basic and acidic residues" evidence="1">
    <location>
        <begin position="27"/>
        <end position="37"/>
    </location>
</feature>
<feature type="region of interest" description="Disordered" evidence="1">
    <location>
        <begin position="108"/>
        <end position="148"/>
    </location>
</feature>
<reference evidence="2" key="1">
    <citation type="submission" date="2020-02" db="EMBL/GenBank/DDBJ databases">
        <authorList>
            <person name="Meier V. D."/>
        </authorList>
    </citation>
    <scope>NUCLEOTIDE SEQUENCE</scope>
    <source>
        <strain evidence="2">AVDCRST_MAG68</strain>
    </source>
</reference>
<feature type="compositionally biased region" description="Basic residues" evidence="1">
    <location>
        <begin position="182"/>
        <end position="194"/>
    </location>
</feature>
<name>A0A6J4L9K7_9BACT</name>
<feature type="non-terminal residue" evidence="2">
    <location>
        <position position="1"/>
    </location>
</feature>
<proteinExistence type="predicted"/>
<feature type="region of interest" description="Disordered" evidence="1">
    <location>
        <begin position="179"/>
        <end position="216"/>
    </location>
</feature>
<dbReference type="EMBL" id="CADCTW010000103">
    <property type="protein sequence ID" value="CAA9325985.1"/>
    <property type="molecule type" value="Genomic_DNA"/>
</dbReference>
<feature type="compositionally biased region" description="Gly residues" evidence="1">
    <location>
        <begin position="38"/>
        <end position="48"/>
    </location>
</feature>
<dbReference type="AlphaFoldDB" id="A0A6J4L9K7"/>
<sequence>APPPLRRALRRPRRRSRPARRAGGAGARDRYGRRDGCGRPGGAAGPGGTPRRQRRHGQRGRLPRDGAWRGQLSPAGGADRVPQRPLGALFARCRGAARHLAVHHAARGDAGGGVRGRAPALRGDAHQRRSARARVGGGTQGARAHRAHRSGLGHRVRLRYLHPHDADAQRFDPGRHYERGAHDRRHPVHQRARGRAGPARLRAGHGGQGHLFRPRRGGPPVAAVPLGALLLPAPGERRRCGADRPRVRAGSHAAAAGREGRALAGRQKLGAAPPGVGVHARADAGQVRPPRPCRIRAPPRWRLADPRVVAAPSRRVGAGAGAPRPVHPALRPRGGHARGGRLGGSGVGGEAGRGPL</sequence>
<organism evidence="2">
    <name type="scientific">uncultured Gemmatimonadota bacterium</name>
    <dbReference type="NCBI Taxonomy" id="203437"/>
    <lineage>
        <taxon>Bacteria</taxon>
        <taxon>Pseudomonadati</taxon>
        <taxon>Gemmatimonadota</taxon>
        <taxon>environmental samples</taxon>
    </lineage>
</organism>
<feature type="region of interest" description="Disordered" evidence="1">
    <location>
        <begin position="312"/>
        <end position="356"/>
    </location>
</feature>
<feature type="non-terminal residue" evidence="2">
    <location>
        <position position="356"/>
    </location>
</feature>
<feature type="region of interest" description="Disordered" evidence="1">
    <location>
        <begin position="1"/>
        <end position="83"/>
    </location>
</feature>
<gene>
    <name evidence="2" type="ORF">AVDCRST_MAG68-2161</name>
</gene>
<feature type="compositionally biased region" description="Basic and acidic residues" evidence="1">
    <location>
        <begin position="237"/>
        <end position="246"/>
    </location>
</feature>
<protein>
    <submittedName>
        <fullName evidence="2">Uncharacterized protein</fullName>
    </submittedName>
</protein>
<evidence type="ECO:0000313" key="2">
    <source>
        <dbReference type="EMBL" id="CAA9325985.1"/>
    </source>
</evidence>
<feature type="compositionally biased region" description="Basic residues" evidence="1">
    <location>
        <begin position="7"/>
        <end position="20"/>
    </location>
</feature>
<evidence type="ECO:0000256" key="1">
    <source>
        <dbReference type="SAM" id="MobiDB-lite"/>
    </source>
</evidence>
<feature type="compositionally biased region" description="Gly residues" evidence="1">
    <location>
        <begin position="340"/>
        <end position="356"/>
    </location>
</feature>
<accession>A0A6J4L9K7</accession>
<feature type="compositionally biased region" description="Low complexity" evidence="1">
    <location>
        <begin position="248"/>
        <end position="262"/>
    </location>
</feature>